<dbReference type="InterPro" id="IPR028082">
    <property type="entry name" value="Peripla_BP_I"/>
</dbReference>
<keyword evidence="4" id="KW-0804">Transcription</keyword>
<feature type="domain" description="HTH lacI-type" evidence="5">
    <location>
        <begin position="10"/>
        <end position="67"/>
    </location>
</feature>
<dbReference type="SMART" id="SM00354">
    <property type="entry name" value="HTH_LACI"/>
    <property type="match status" value="1"/>
</dbReference>
<dbReference type="PANTHER" id="PTHR30146">
    <property type="entry name" value="LACI-RELATED TRANSCRIPTIONAL REPRESSOR"/>
    <property type="match status" value="1"/>
</dbReference>
<dbReference type="Pfam" id="PF13407">
    <property type="entry name" value="Peripla_BP_4"/>
    <property type="match status" value="1"/>
</dbReference>
<dbReference type="EMBL" id="LVVZ01000014">
    <property type="protein sequence ID" value="OKL44511.1"/>
    <property type="molecule type" value="Genomic_DNA"/>
</dbReference>
<dbReference type="Gene3D" id="3.40.50.2300">
    <property type="match status" value="2"/>
</dbReference>
<dbReference type="InterPro" id="IPR000843">
    <property type="entry name" value="HTH_LacI"/>
</dbReference>
<dbReference type="RefSeq" id="WP_028480481.1">
    <property type="nucleotide sequence ID" value="NZ_LVVZ01000014.1"/>
</dbReference>
<dbReference type="SUPFAM" id="SSF47413">
    <property type="entry name" value="lambda repressor-like DNA-binding domains"/>
    <property type="match status" value="1"/>
</dbReference>
<keyword evidence="2" id="KW-0805">Transcription regulation</keyword>
<comment type="caution">
    <text evidence="6">The sequence shown here is derived from an EMBL/GenBank/DDBJ whole genome shotgun (WGS) entry which is preliminary data.</text>
</comment>
<protein>
    <submittedName>
        <fullName evidence="6">LacI family transcriptional regulator</fullName>
    </submittedName>
</protein>
<dbReference type="PROSITE" id="PS50932">
    <property type="entry name" value="HTH_LACI_2"/>
    <property type="match status" value="1"/>
</dbReference>
<name>A0A1U7JIN1_9HYPH</name>
<accession>A0A1U7JIN1</accession>
<dbReference type="AlphaFoldDB" id="A0A1U7JIN1"/>
<dbReference type="Gene3D" id="1.10.260.40">
    <property type="entry name" value="lambda repressor-like DNA-binding domains"/>
    <property type="match status" value="1"/>
</dbReference>
<dbReference type="PANTHER" id="PTHR30146:SF45">
    <property type="entry name" value="CATABOLITE REPRESSOR_ACTIVATOR"/>
    <property type="match status" value="1"/>
</dbReference>
<keyword evidence="7" id="KW-1185">Reference proteome</keyword>
<evidence type="ECO:0000256" key="3">
    <source>
        <dbReference type="ARBA" id="ARBA00023125"/>
    </source>
</evidence>
<evidence type="ECO:0000313" key="7">
    <source>
        <dbReference type="Proteomes" id="UP000185783"/>
    </source>
</evidence>
<dbReference type="InterPro" id="IPR010982">
    <property type="entry name" value="Lambda_DNA-bd_dom_sf"/>
</dbReference>
<keyword evidence="1" id="KW-0678">Repressor</keyword>
<proteinExistence type="predicted"/>
<dbReference type="Pfam" id="PF00356">
    <property type="entry name" value="LacI"/>
    <property type="match status" value="1"/>
</dbReference>
<dbReference type="CDD" id="cd01392">
    <property type="entry name" value="HTH_LacI"/>
    <property type="match status" value="1"/>
</dbReference>
<dbReference type="SUPFAM" id="SSF53822">
    <property type="entry name" value="Periplasmic binding protein-like I"/>
    <property type="match status" value="1"/>
</dbReference>
<evidence type="ECO:0000313" key="6">
    <source>
        <dbReference type="EMBL" id="OKL44511.1"/>
    </source>
</evidence>
<dbReference type="InterPro" id="IPR025997">
    <property type="entry name" value="SBP_2_dom"/>
</dbReference>
<evidence type="ECO:0000256" key="1">
    <source>
        <dbReference type="ARBA" id="ARBA00022491"/>
    </source>
</evidence>
<dbReference type="GO" id="GO:0000976">
    <property type="term" value="F:transcription cis-regulatory region binding"/>
    <property type="evidence" value="ECO:0007669"/>
    <property type="project" value="TreeGrafter"/>
</dbReference>
<gene>
    <name evidence="6" type="ORF">A3843_08990</name>
</gene>
<evidence type="ECO:0000256" key="2">
    <source>
        <dbReference type="ARBA" id="ARBA00023015"/>
    </source>
</evidence>
<dbReference type="STRING" id="197461.A3843_08990"/>
<organism evidence="6 7">
    <name type="scientific">Pseudovibrio exalbescens</name>
    <dbReference type="NCBI Taxonomy" id="197461"/>
    <lineage>
        <taxon>Bacteria</taxon>
        <taxon>Pseudomonadati</taxon>
        <taxon>Pseudomonadota</taxon>
        <taxon>Alphaproteobacteria</taxon>
        <taxon>Hyphomicrobiales</taxon>
        <taxon>Stappiaceae</taxon>
        <taxon>Pseudovibrio</taxon>
    </lineage>
</organism>
<keyword evidence="3" id="KW-0238">DNA-binding</keyword>
<evidence type="ECO:0000256" key="4">
    <source>
        <dbReference type="ARBA" id="ARBA00023163"/>
    </source>
</evidence>
<dbReference type="GO" id="GO:0003700">
    <property type="term" value="F:DNA-binding transcription factor activity"/>
    <property type="evidence" value="ECO:0007669"/>
    <property type="project" value="TreeGrafter"/>
</dbReference>
<reference evidence="6 7" key="1">
    <citation type="submission" date="2016-03" db="EMBL/GenBank/DDBJ databases">
        <title>Genome sequence of Nesiotobacter sp. nov., a moderately halophilic alphaproteobacterium isolated from the Yellow Sea, China.</title>
        <authorList>
            <person name="Zhang G."/>
            <person name="Zhang R."/>
        </authorList>
    </citation>
    <scope>NUCLEOTIDE SEQUENCE [LARGE SCALE GENOMIC DNA]</scope>
    <source>
        <strain evidence="6 7">WB1-6</strain>
    </source>
</reference>
<sequence length="341" mass="37593">MTDSRSDKRPTIYDLAKLTNTSASTVGAVLNGTWKKRRISQKLADQIRKVAREQGYSPNMQARALRTERSGIIGMIVPMYDNRYFGALAQTFEQRARERGLFPIVTCTRRDPELEIEAAQSMLAYRVDHIVCTGATNPDKIAEICGAQGVSTINVDLPGTSSPSIISDNYSAALELTADILGRLGFPCAGRDSDVVFIGGRAHDHNTSERIRGFRMAHANAGATIAPEFVRPCGYAAHKAERSFDAFVEKVGRLPSGIFVNSTISLEGIVNWFKRAGLEKLEQVTLGCFDWDPYAALLGRNTTMVRQNVPAMMDMLFEVLEDPDKRGSGVTQIMPDIIRMP</sequence>
<dbReference type="Proteomes" id="UP000185783">
    <property type="component" value="Unassembled WGS sequence"/>
</dbReference>
<evidence type="ECO:0000259" key="5">
    <source>
        <dbReference type="PROSITE" id="PS50932"/>
    </source>
</evidence>